<comment type="caution">
    <text evidence="1">The sequence shown here is derived from an EMBL/GenBank/DDBJ whole genome shotgun (WGS) entry which is preliminary data.</text>
</comment>
<keyword evidence="2" id="KW-1185">Reference proteome</keyword>
<proteinExistence type="predicted"/>
<dbReference type="Pfam" id="PF14054">
    <property type="entry name" value="DUF4249"/>
    <property type="match status" value="1"/>
</dbReference>
<evidence type="ECO:0008006" key="3">
    <source>
        <dbReference type="Google" id="ProtNLM"/>
    </source>
</evidence>
<gene>
    <name evidence="1" type="ORF">J2W84_000764</name>
</gene>
<dbReference type="Proteomes" id="UP001264980">
    <property type="component" value="Unassembled WGS sequence"/>
</dbReference>
<reference evidence="1 2" key="1">
    <citation type="submission" date="2023-07" db="EMBL/GenBank/DDBJ databases">
        <title>Sorghum-associated microbial communities from plants grown in Nebraska, USA.</title>
        <authorList>
            <person name="Schachtman D."/>
        </authorList>
    </citation>
    <scope>NUCLEOTIDE SEQUENCE [LARGE SCALE GENOMIC DNA]</scope>
    <source>
        <strain evidence="1 2">BE57</strain>
    </source>
</reference>
<dbReference type="PROSITE" id="PS51257">
    <property type="entry name" value="PROKAR_LIPOPROTEIN"/>
    <property type="match status" value="1"/>
</dbReference>
<evidence type="ECO:0000313" key="2">
    <source>
        <dbReference type="Proteomes" id="UP001264980"/>
    </source>
</evidence>
<dbReference type="EMBL" id="JAVDTI010000001">
    <property type="protein sequence ID" value="MDR6803727.1"/>
    <property type="molecule type" value="Genomic_DNA"/>
</dbReference>
<accession>A0ABU1QRG6</accession>
<sequence length="317" mass="35241">MFLRYIIFLIVTLFLAACESLVTDVDKGDLPQVESKLVVQCFISPQSARINVVVTESIPLFAEPDLKGGVIPNAVVRLSDGTREAVIPFDTANQLYSADKSALAILPGKTYFLSVVNGIRSVNATCTVPAIAVVPATYKIDTSYSGSMSARDTLLTVKYNWNDIAGQTNYYRVRAALDLEYSIPEELSNSGQFKEKRVRNRFNFNWDDTIGRNDFRSDVNLDGTEFSSPIGRVNLPDPLSYSSNGTVYTSYPKSKIVSITMEVYNTDEHYFKYHRSVQTRGDSDNPFVEPSLIYTNIEGGLGCFGAYNSGQLVYRPK</sequence>
<protein>
    <recommendedName>
        <fullName evidence="3">DUF4249 domain-containing protein</fullName>
    </recommendedName>
</protein>
<evidence type="ECO:0000313" key="1">
    <source>
        <dbReference type="EMBL" id="MDR6803727.1"/>
    </source>
</evidence>
<organism evidence="1 2">
    <name type="scientific">Dyadobacter fermentans</name>
    <dbReference type="NCBI Taxonomy" id="94254"/>
    <lineage>
        <taxon>Bacteria</taxon>
        <taxon>Pseudomonadati</taxon>
        <taxon>Bacteroidota</taxon>
        <taxon>Cytophagia</taxon>
        <taxon>Cytophagales</taxon>
        <taxon>Spirosomataceae</taxon>
        <taxon>Dyadobacter</taxon>
    </lineage>
</organism>
<dbReference type="InterPro" id="IPR025345">
    <property type="entry name" value="DUF4249"/>
</dbReference>
<dbReference type="RefSeq" id="WP_309981133.1">
    <property type="nucleotide sequence ID" value="NZ_JAVDTI010000001.1"/>
</dbReference>
<name>A0ABU1QRG6_9BACT</name>